<dbReference type="OrthoDB" id="10016448at2759"/>
<gene>
    <name evidence="1" type="ORF">HOLleu_08000</name>
</gene>
<dbReference type="Proteomes" id="UP001152320">
    <property type="component" value="Chromosome 3"/>
</dbReference>
<proteinExistence type="predicted"/>
<evidence type="ECO:0000313" key="2">
    <source>
        <dbReference type="Proteomes" id="UP001152320"/>
    </source>
</evidence>
<organism evidence="1 2">
    <name type="scientific">Holothuria leucospilota</name>
    <name type="common">Black long sea cucumber</name>
    <name type="synonym">Mertensiothuria leucospilota</name>
    <dbReference type="NCBI Taxonomy" id="206669"/>
    <lineage>
        <taxon>Eukaryota</taxon>
        <taxon>Metazoa</taxon>
        <taxon>Echinodermata</taxon>
        <taxon>Eleutherozoa</taxon>
        <taxon>Echinozoa</taxon>
        <taxon>Holothuroidea</taxon>
        <taxon>Aspidochirotacea</taxon>
        <taxon>Aspidochirotida</taxon>
        <taxon>Holothuriidae</taxon>
        <taxon>Holothuria</taxon>
    </lineage>
</organism>
<dbReference type="AlphaFoldDB" id="A0A9Q1CGV3"/>
<sequence length="1195" mass="131938">MTEAQTVVGQKQFSGNVTLSSGFFSINGYLNGHNMSNEFLDKTSDQIISGNKTFKDGFSADANSTVSGLVDGVDISDFAQRLVYESADAVITGSKIIKSEVSTIGSLEVDGEVNDIKFSSDLMTINRDQNVTGIKEFDSIEVENDVYAENVTIIDEVNGTPWEEFLENRVTLSSNQHISGYFVFNKSSHVNNDITLSGLVNGFNVSRLEENTLSKTKDQTITGEKNISGLVDITTNATFLGLVDGVNITEWMEEAMRLTGNQEVTEEKVFVDPLEIEGNLDVAGFVNGLNISFMVEDAVMKNSSGPQNIHGDKIFENGLDLKSNLTVRNLVNGINVSNAVTLSGNQDISGFYSFTEGLLAEGDVTVDGVINGVNVSHINVAVLKLDNEENVNAHMTFTDEILVDQDVLVTELSDGVDVSELDAQALNLQDPFNFTGEITINAPITFLDDVDFVGDSNNRDLSEWAATVVTTNTNQDINGTKVFAGLLKSDNPIQVTENLALETAFGVNLTEWTEDIVYRDENKTISGKKIFKDEVDVEGDIIVDGTVDGIDISEEIVTLLGEQTVTGKKKFSALVKAFEDVEVSGLVNGLYLPDLLEDTFNLGAPMNITGDKTFLQDVDILGDLQLALFNSSIFRIPIRLSDDFNMTGHYTFEGETEFTNDLIITGLASLQNLTEIARSRVTLSGSDQAVEGTWTVTGNVTFEVDVATNHLISGFNLLEMEQDWDIFLRKITSDIKRLQWISSEICNTIDDLQDTYEGAFADLDFFESVQTIPKQSQSMAAFSYGGTMYLAIAVYAEDHVYLCVDSYIYRWSDSNQQFLLSVILLVTEKIKFDFTDSVTTNGAMKWTSLEIGSTKFLAVANAGVFPCIGDEDVHSDIFIFNGSLVLYQTVAIISLDVESFTIGNKTYLVFAGDDSLLEIFLHNADLNQFELIQTVVAESAVGAIEFVNIQNQRFLVIVESSSEVALVYEIEEVGISFFHLVQHSCIVPHRYPFNSWRVKRAVEIKHDAQGHKNGNFTIHHTISSKYAYDVTTCRIDGKIGVVFAGFSTVEEDLWGLTSQTDSLIYFWSEAAGIFEIAEYVIPFRRASDVAFMTVGHHSYILLVEQYTRVELFRYEGSGHFVSAFNIPIPGIKSVEAFSLNNEIYLAIAVDPLIHDRPSRIIKANLQGNVYTPVKDLCDVSFGEMISHSEDDICFL</sequence>
<dbReference type="PANTHER" id="PTHR15261:SF4">
    <property type="entry name" value="THROMBOSPONDIN-TYPE LAMININ G DOMAIN AND EAR REPEAT-CONTAINING PROTEIN"/>
    <property type="match status" value="1"/>
</dbReference>
<accession>A0A9Q1CGV3</accession>
<dbReference type="PANTHER" id="PTHR15261">
    <property type="entry name" value="THROMBOSPONDIN-TYPE LAMININ G DOMAIN AND EAR REPEAT-CONTAINING"/>
    <property type="match status" value="1"/>
</dbReference>
<protein>
    <submittedName>
        <fullName evidence="1">Thrombospondin-type laminin G domain and EAR repeat-containing protein</fullName>
    </submittedName>
</protein>
<dbReference type="Pfam" id="PF03736">
    <property type="entry name" value="EPTP"/>
    <property type="match status" value="1"/>
</dbReference>
<name>A0A9Q1CGV3_HOLLE</name>
<reference evidence="1" key="1">
    <citation type="submission" date="2021-10" db="EMBL/GenBank/DDBJ databases">
        <title>Tropical sea cucumber genome reveals ecological adaptation and Cuvierian tubules defense mechanism.</title>
        <authorList>
            <person name="Chen T."/>
        </authorList>
    </citation>
    <scope>NUCLEOTIDE SEQUENCE</scope>
    <source>
        <strain evidence="1">Nanhai2018</strain>
        <tissue evidence="1">Muscle</tissue>
    </source>
</reference>
<keyword evidence="2" id="KW-1185">Reference proteome</keyword>
<comment type="caution">
    <text evidence="1">The sequence shown here is derived from an EMBL/GenBank/DDBJ whole genome shotgun (WGS) entry which is preliminary data.</text>
</comment>
<dbReference type="InterPro" id="IPR005492">
    <property type="entry name" value="EPTP"/>
</dbReference>
<dbReference type="EMBL" id="JAIZAY010000003">
    <property type="protein sequence ID" value="KAJ8045071.1"/>
    <property type="molecule type" value="Genomic_DNA"/>
</dbReference>
<dbReference type="GO" id="GO:0007165">
    <property type="term" value="P:signal transduction"/>
    <property type="evidence" value="ECO:0007669"/>
    <property type="project" value="TreeGrafter"/>
</dbReference>
<evidence type="ECO:0000313" key="1">
    <source>
        <dbReference type="EMBL" id="KAJ8045071.1"/>
    </source>
</evidence>